<accession>A0AAQ1P1N0</accession>
<sequence>MFPKLRRIFSSSFHSNLLPLFLEKKVSTFMLLGQTHTFRKFFFIFYAKLTLLTIFLLVRGGSDYCGKDTKTIYR</sequence>
<protein>
    <submittedName>
        <fullName evidence="2">Uncharacterized protein</fullName>
    </submittedName>
</protein>
<dbReference type="Proteomes" id="UP000234460">
    <property type="component" value="Chromosome LMANV2"/>
</dbReference>
<gene>
    <name evidence="2" type="ORF">LMANV2_90043</name>
</gene>
<comment type="caution">
    <text evidence="2">The sequence shown here is derived from an EMBL/GenBank/DDBJ whole genome shotgun (WGS) entry which is preliminary data.</text>
</comment>
<feature type="transmembrane region" description="Helical" evidence="1">
    <location>
        <begin position="41"/>
        <end position="58"/>
    </location>
</feature>
<organism evidence="2 3">
    <name type="scientific">Leptospira interrogans serovar Manilae</name>
    <dbReference type="NCBI Taxonomy" id="214675"/>
    <lineage>
        <taxon>Bacteria</taxon>
        <taxon>Pseudomonadati</taxon>
        <taxon>Spirochaetota</taxon>
        <taxon>Spirochaetia</taxon>
        <taxon>Leptospirales</taxon>
        <taxon>Leptospiraceae</taxon>
        <taxon>Leptospira</taxon>
    </lineage>
</organism>
<evidence type="ECO:0000313" key="2">
    <source>
        <dbReference type="EMBL" id="SOR63849.1"/>
    </source>
</evidence>
<evidence type="ECO:0000313" key="3">
    <source>
        <dbReference type="Proteomes" id="UP000234460"/>
    </source>
</evidence>
<evidence type="ECO:0000256" key="1">
    <source>
        <dbReference type="SAM" id="Phobius"/>
    </source>
</evidence>
<keyword evidence="1" id="KW-0812">Transmembrane</keyword>
<proteinExistence type="predicted"/>
<dbReference type="EMBL" id="OEJX01000088">
    <property type="protein sequence ID" value="SOR63849.1"/>
    <property type="molecule type" value="Genomic_DNA"/>
</dbReference>
<dbReference type="AlphaFoldDB" id="A0AAQ1P1N0"/>
<keyword evidence="1" id="KW-1133">Transmembrane helix</keyword>
<reference evidence="2 3" key="1">
    <citation type="submission" date="2017-11" db="EMBL/GenBank/DDBJ databases">
        <authorList>
            <person name="Lechat P."/>
        </authorList>
    </citation>
    <scope>NUCLEOTIDE SEQUENCE [LARGE SCALE GENOMIC DNA]</scope>
    <source>
        <strain evidence="2">L495</strain>
    </source>
</reference>
<keyword evidence="1" id="KW-0472">Membrane</keyword>
<name>A0AAQ1P1N0_LEPIR</name>